<dbReference type="InterPro" id="IPR016066">
    <property type="entry name" value="A-D-PHexomutase_CS"/>
</dbReference>
<keyword evidence="11" id="KW-0413">Isomerase</keyword>
<comment type="similarity">
    <text evidence="4">Belongs to the phosphohexose mutase family.</text>
</comment>
<comment type="subcellular location">
    <subcellularLocation>
        <location evidence="3">Cytoplasm</location>
    </subcellularLocation>
</comment>
<dbReference type="GO" id="GO:0004614">
    <property type="term" value="F:phosphoglucomutase activity"/>
    <property type="evidence" value="ECO:0007669"/>
    <property type="project" value="UniProtKB-EC"/>
</dbReference>
<dbReference type="SUPFAM" id="SSF53738">
    <property type="entry name" value="Phosphoglucomutase, first 3 domains"/>
    <property type="match status" value="3"/>
</dbReference>
<keyword evidence="10" id="KW-0460">Magnesium</keyword>
<evidence type="ECO:0000256" key="5">
    <source>
        <dbReference type="ARBA" id="ARBA00012728"/>
    </source>
</evidence>
<dbReference type="InterPro" id="IPR005844">
    <property type="entry name" value="A-D-PHexomutase_a/b/a-I"/>
</dbReference>
<dbReference type="GO" id="GO:0008973">
    <property type="term" value="F:phosphopentomutase activity"/>
    <property type="evidence" value="ECO:0007669"/>
    <property type="project" value="TreeGrafter"/>
</dbReference>
<keyword evidence="6" id="KW-0963">Cytoplasm</keyword>
<comment type="catalytic activity">
    <reaction evidence="1">
        <text>alpha-D-glucose 1-phosphate = alpha-D-glucose 6-phosphate</text>
        <dbReference type="Rhea" id="RHEA:23536"/>
        <dbReference type="ChEBI" id="CHEBI:58225"/>
        <dbReference type="ChEBI" id="CHEBI:58601"/>
        <dbReference type="EC" id="5.4.2.2"/>
    </reaction>
</comment>
<gene>
    <name evidence="14" type="primary">PGM2</name>
    <name evidence="14" type="ORF">TSPGSL018_30803</name>
</gene>
<evidence type="ECO:0000313" key="14">
    <source>
        <dbReference type="EMBL" id="JAC59701.1"/>
    </source>
</evidence>
<dbReference type="GO" id="GO:0006166">
    <property type="term" value="P:purine ribonucleoside salvage"/>
    <property type="evidence" value="ECO:0007669"/>
    <property type="project" value="TreeGrafter"/>
</dbReference>
<keyword evidence="7" id="KW-0313">Glucose metabolism</keyword>
<reference evidence="14" key="1">
    <citation type="submission" date="2014-05" db="EMBL/GenBank/DDBJ databases">
        <title>The transcriptome of the halophilic microalga Tetraselmis sp. GSL018 isolated from the Great Salt Lake, Utah.</title>
        <authorList>
            <person name="Jinkerson R.E."/>
            <person name="D'Adamo S."/>
            <person name="Posewitz M.C."/>
        </authorList>
    </citation>
    <scope>NUCLEOTIDE SEQUENCE</scope>
    <source>
        <strain evidence="14">GSL018</strain>
    </source>
</reference>
<evidence type="ECO:0000256" key="6">
    <source>
        <dbReference type="ARBA" id="ARBA00022490"/>
    </source>
</evidence>
<evidence type="ECO:0000256" key="12">
    <source>
        <dbReference type="ARBA" id="ARBA00023277"/>
    </source>
</evidence>
<dbReference type="GO" id="GO:0005634">
    <property type="term" value="C:nucleus"/>
    <property type="evidence" value="ECO:0007669"/>
    <property type="project" value="TreeGrafter"/>
</dbReference>
<evidence type="ECO:0000256" key="11">
    <source>
        <dbReference type="ARBA" id="ARBA00023235"/>
    </source>
</evidence>
<protein>
    <recommendedName>
        <fullName evidence="5">phosphoglucomutase (alpha-D-glucose-1,6-bisphosphate-dependent)</fullName>
        <ecNumber evidence="5">5.4.2.2</ecNumber>
    </recommendedName>
</protein>
<dbReference type="Gene3D" id="3.40.120.10">
    <property type="entry name" value="Alpha-D-Glucose-1,6-Bisphosphate, subunit A, domain 3"/>
    <property type="match status" value="3"/>
</dbReference>
<dbReference type="PANTHER" id="PTHR45745">
    <property type="entry name" value="PHOSPHOMANNOMUTASE 45A"/>
    <property type="match status" value="1"/>
</dbReference>
<dbReference type="PANTHER" id="PTHR45745:SF1">
    <property type="entry name" value="PHOSPHOGLUCOMUTASE 2B-RELATED"/>
    <property type="match status" value="1"/>
</dbReference>
<dbReference type="SUPFAM" id="SSF55957">
    <property type="entry name" value="Phosphoglucomutase, C-terminal domain"/>
    <property type="match status" value="1"/>
</dbReference>
<dbReference type="AlphaFoldDB" id="A0A061QMW2"/>
<evidence type="ECO:0000256" key="1">
    <source>
        <dbReference type="ARBA" id="ARBA00000443"/>
    </source>
</evidence>
<dbReference type="CDD" id="cd05799">
    <property type="entry name" value="PGM2"/>
    <property type="match status" value="1"/>
</dbReference>
<dbReference type="GO" id="GO:0035556">
    <property type="term" value="P:intracellular signal transduction"/>
    <property type="evidence" value="ECO:0007669"/>
    <property type="project" value="InterPro"/>
</dbReference>
<dbReference type="EMBL" id="GBEZ01027633">
    <property type="protein sequence ID" value="JAC59701.1"/>
    <property type="molecule type" value="Transcribed_RNA"/>
</dbReference>
<dbReference type="InterPro" id="IPR005846">
    <property type="entry name" value="A-D-PHexomutase_a/b/a-III"/>
</dbReference>
<dbReference type="InterPro" id="IPR001711">
    <property type="entry name" value="PLipase_C_Pinositol-sp_Y"/>
</dbReference>
<dbReference type="Pfam" id="PF02880">
    <property type="entry name" value="PGM_PMM_III"/>
    <property type="match status" value="1"/>
</dbReference>
<dbReference type="InterPro" id="IPR005845">
    <property type="entry name" value="A-D-PHexomutase_a/b/a-II"/>
</dbReference>
<evidence type="ECO:0000256" key="3">
    <source>
        <dbReference type="ARBA" id="ARBA00004496"/>
    </source>
</evidence>
<dbReference type="FunFam" id="3.40.120.10:FF:000035">
    <property type="entry name" value="Pgm3p"/>
    <property type="match status" value="1"/>
</dbReference>
<feature type="domain" description="PI-PLC Y-box" evidence="13">
    <location>
        <begin position="223"/>
        <end position="264"/>
    </location>
</feature>
<comment type="cofactor">
    <cofactor evidence="2">
        <name>Mg(2+)</name>
        <dbReference type="ChEBI" id="CHEBI:18420"/>
    </cofactor>
</comment>
<dbReference type="GO" id="GO:0005737">
    <property type="term" value="C:cytoplasm"/>
    <property type="evidence" value="ECO:0007669"/>
    <property type="project" value="UniProtKB-SubCell"/>
</dbReference>
<dbReference type="InterPro" id="IPR016055">
    <property type="entry name" value="A-D-PHexomutase_a/b/a-I/II/III"/>
</dbReference>
<evidence type="ECO:0000259" key="13">
    <source>
        <dbReference type="PROSITE" id="PS50008"/>
    </source>
</evidence>
<dbReference type="EC" id="5.4.2.2" evidence="5"/>
<proteinExistence type="inferred from homology"/>
<dbReference type="PROSITE" id="PS50008">
    <property type="entry name" value="PIPLC_Y_DOMAIN"/>
    <property type="match status" value="1"/>
</dbReference>
<keyword evidence="12" id="KW-0119">Carbohydrate metabolism</keyword>
<evidence type="ECO:0000256" key="10">
    <source>
        <dbReference type="ARBA" id="ARBA00022842"/>
    </source>
</evidence>
<dbReference type="GO" id="GO:0006629">
    <property type="term" value="P:lipid metabolic process"/>
    <property type="evidence" value="ECO:0007669"/>
    <property type="project" value="InterPro"/>
</dbReference>
<sequence>MLIACQQTGFNACRQTPCATIFSFTTLQASKDLPTANVVLTSWRNRMTSFRDRLERGKACALSPQMKLRVDQWLEFDSDEESRHVVQHLAQTENEGELNEILGSRLQFGTAGLRGLMGPGFNRMNAVTVQQTTQGLCRYLQRVAPDALNRGGVVIGYDGRRGSERFAQIAAAVFVSEGVKARLLRGLVPTPLVAFAVAHLGCAAGVMVTASHNPKDYNGYKVYWGNGCQIIPPHDEGISAAIEEDLGLWDLSAWARPCGLLSDPLHEVAEAYYAKMLEAVRVDVTVPDGFEVVYTPLHGVGLDWVRRAFHLFGLPEPVAVPEQAEPDADFPTVEFPNPEEGAGTWSLAFRTAEGRGASLVLANDPDADRLAAAERDPLSPSGWRAFSGNEIGALLADWALRVFAEKNPGVPLSKVAMLSTIVSSQMLGAMAAAEGFHFEQTLTGFKWLGNAAESLEARGFHVVFAFEEAIGFMFGALEKDKDGVSAAAAFAQMAADLAARGLTVGGRLRELQRRYGCYVGRQGYFLASDPASSRRVFEHIREGGYPEALAGVRVEAVRDLGFGLDTSQPDGKALLPWNTGDMNLTLFLEGKVTLTLRASGTEPKLKYYLEVPGSGGDEHRKLTDTIEAALENELVQPSRYGLVQRRL</sequence>
<dbReference type="Pfam" id="PF02879">
    <property type="entry name" value="PGM_PMM_II"/>
    <property type="match status" value="1"/>
</dbReference>
<dbReference type="GO" id="GO:0006006">
    <property type="term" value="P:glucose metabolic process"/>
    <property type="evidence" value="ECO:0007669"/>
    <property type="project" value="UniProtKB-KW"/>
</dbReference>
<evidence type="ECO:0000256" key="4">
    <source>
        <dbReference type="ARBA" id="ARBA00010231"/>
    </source>
</evidence>
<evidence type="ECO:0000256" key="8">
    <source>
        <dbReference type="ARBA" id="ARBA00022553"/>
    </source>
</evidence>
<organism evidence="14">
    <name type="scientific">Tetraselmis sp. GSL018</name>
    <dbReference type="NCBI Taxonomy" id="582737"/>
    <lineage>
        <taxon>Eukaryota</taxon>
        <taxon>Viridiplantae</taxon>
        <taxon>Chlorophyta</taxon>
        <taxon>core chlorophytes</taxon>
        <taxon>Chlorodendrophyceae</taxon>
        <taxon>Chlorodendrales</taxon>
        <taxon>Chlorodendraceae</taxon>
        <taxon>Tetraselmis</taxon>
    </lineage>
</organism>
<dbReference type="PROSITE" id="PS00710">
    <property type="entry name" value="PGM_PMM"/>
    <property type="match status" value="1"/>
</dbReference>
<dbReference type="Pfam" id="PF02878">
    <property type="entry name" value="PGM_PMM_I"/>
    <property type="match status" value="1"/>
</dbReference>
<evidence type="ECO:0000256" key="9">
    <source>
        <dbReference type="ARBA" id="ARBA00022723"/>
    </source>
</evidence>
<dbReference type="InterPro" id="IPR036900">
    <property type="entry name" value="A-D-PHexomutase_C_sf"/>
</dbReference>
<dbReference type="GO" id="GO:0004435">
    <property type="term" value="F:phosphatidylinositol-4,5-bisphosphate phospholipase C activity"/>
    <property type="evidence" value="ECO:0007669"/>
    <property type="project" value="InterPro"/>
</dbReference>
<accession>A0A061QMW2</accession>
<dbReference type="GO" id="GO:0000287">
    <property type="term" value="F:magnesium ion binding"/>
    <property type="evidence" value="ECO:0007669"/>
    <property type="project" value="InterPro"/>
</dbReference>
<keyword evidence="8" id="KW-0597">Phosphoprotein</keyword>
<evidence type="ECO:0000256" key="2">
    <source>
        <dbReference type="ARBA" id="ARBA00001946"/>
    </source>
</evidence>
<evidence type="ECO:0000256" key="7">
    <source>
        <dbReference type="ARBA" id="ARBA00022526"/>
    </source>
</evidence>
<name>A0A061QMW2_9CHLO</name>
<keyword evidence="9" id="KW-0479">Metal-binding</keyword>